<keyword evidence="17" id="KW-0966">Cell projection</keyword>
<dbReference type="PANTHER" id="PTHR30046:SF0">
    <property type="entry name" value="FLAGELLAR M-RING PROTEIN"/>
    <property type="match status" value="1"/>
</dbReference>
<evidence type="ECO:0000256" key="1">
    <source>
        <dbReference type="ARBA" id="ARBA00003820"/>
    </source>
</evidence>
<evidence type="ECO:0000256" key="11">
    <source>
        <dbReference type="ARBA" id="ARBA00025936"/>
    </source>
</evidence>
<feature type="compositionally biased region" description="Low complexity" evidence="13">
    <location>
        <begin position="320"/>
        <end position="353"/>
    </location>
</feature>
<dbReference type="PIRSF" id="PIRSF004862">
    <property type="entry name" value="FliF"/>
    <property type="match status" value="1"/>
</dbReference>
<dbReference type="Pfam" id="PF08345">
    <property type="entry name" value="YscJ_FliF_C"/>
    <property type="match status" value="1"/>
</dbReference>
<evidence type="ECO:0000256" key="6">
    <source>
        <dbReference type="ARBA" id="ARBA00022475"/>
    </source>
</evidence>
<comment type="similarity">
    <text evidence="4 12">Belongs to the FliF family.</text>
</comment>
<dbReference type="AlphaFoldDB" id="A0A7G9QTM3"/>
<evidence type="ECO:0000256" key="3">
    <source>
        <dbReference type="ARBA" id="ARBA00004651"/>
    </source>
</evidence>
<dbReference type="KEGG" id="tbv:H9L17_00440"/>
<reference evidence="17 18" key="1">
    <citation type="submission" date="2020-08" db="EMBL/GenBank/DDBJ databases">
        <title>Genome sequence of Thermomonas brevis KACC 16975T.</title>
        <authorList>
            <person name="Hyun D.-W."/>
            <person name="Bae J.-W."/>
        </authorList>
    </citation>
    <scope>NUCLEOTIDE SEQUENCE [LARGE SCALE GENOMIC DNA]</scope>
    <source>
        <strain evidence="17 18">KACC 16975</strain>
    </source>
</reference>
<dbReference type="RefSeq" id="WP_187570462.1">
    <property type="nucleotide sequence ID" value="NZ_CP060711.1"/>
</dbReference>
<comment type="function">
    <text evidence="1 12">The M ring may be actively involved in energy transduction.</text>
</comment>
<dbReference type="EMBL" id="CP060711">
    <property type="protein sequence ID" value="QNN46698.1"/>
    <property type="molecule type" value="Genomic_DNA"/>
</dbReference>
<keyword evidence="18" id="KW-1185">Reference proteome</keyword>
<dbReference type="GO" id="GO:0009431">
    <property type="term" value="C:bacterial-type flagellum basal body, MS ring"/>
    <property type="evidence" value="ECO:0007669"/>
    <property type="project" value="InterPro"/>
</dbReference>
<organism evidence="17 18">
    <name type="scientific">Thermomonas brevis</name>
    <dbReference type="NCBI Taxonomy" id="215691"/>
    <lineage>
        <taxon>Bacteria</taxon>
        <taxon>Pseudomonadati</taxon>
        <taxon>Pseudomonadota</taxon>
        <taxon>Gammaproteobacteria</taxon>
        <taxon>Lysobacterales</taxon>
        <taxon>Lysobacteraceae</taxon>
        <taxon>Thermomonas</taxon>
    </lineage>
</organism>
<dbReference type="GO" id="GO:0005886">
    <property type="term" value="C:plasma membrane"/>
    <property type="evidence" value="ECO:0007669"/>
    <property type="project" value="UniProtKB-SubCell"/>
</dbReference>
<dbReference type="InterPro" id="IPR000067">
    <property type="entry name" value="FlgMring_FliF"/>
</dbReference>
<dbReference type="Proteomes" id="UP000515977">
    <property type="component" value="Chromosome"/>
</dbReference>
<accession>A0A7G9QTM3</accession>
<evidence type="ECO:0000256" key="12">
    <source>
        <dbReference type="PIRNR" id="PIRNR004862"/>
    </source>
</evidence>
<dbReference type="InterPro" id="IPR043427">
    <property type="entry name" value="YscJ/FliF"/>
</dbReference>
<dbReference type="PANTHER" id="PTHR30046">
    <property type="entry name" value="FLAGELLAR M-RING PROTEIN"/>
    <property type="match status" value="1"/>
</dbReference>
<keyword evidence="6" id="KW-1003">Cell membrane</keyword>
<sequence length="558" mass="59950">MSAIALPKTTESLKNLGRLQDIPVVRQLLTLGTVAAAIALGLWLFFWTQKPAYVPLPDLDAKTASEARDVLRTAQVPFKIDPGTGMLSVPEDRMGEARMALASGGIGASADRGFATMEGDQGFGTSQFVENARYQHALETELARTITNLRPVREARVHLAMPKPSAFTRQKEPASASVVLQLQSGATLEQGQVDAIVHLVSSSIPGLPAGNVTVVDQFGRLLSNADPDSDAAVSAKQFEQQRRQESVFVRRIQELLEPMTGPGRVRAEVSVDMDFNQTEEAREKYGPDPAIVRSEQVSETGNLAAAAPPQGVPGSASNTPAAAANAANPANPANAQQQPNAQADANRTAAAGNGSRSAVRNYEIDRTLTHTRQAPGRVRRVTAAVLVDNLPGAPAANGKPAAERALNAQEIQRIQSLVQQAIGFDAQRGDVVTVVNSPFARQPEAKSDPLPIWENPRARDLLRTLLGGLAVLAVVWFVLRPAFRALTTPKVAIKHETQEIEVTHMQDQEERVLTPALTQERSLARANFEEKVQVARDAVNVDSKRVAAVVRDLVNADD</sequence>
<evidence type="ECO:0000256" key="9">
    <source>
        <dbReference type="ARBA" id="ARBA00023136"/>
    </source>
</evidence>
<evidence type="ECO:0000256" key="8">
    <source>
        <dbReference type="ARBA" id="ARBA00022989"/>
    </source>
</evidence>
<evidence type="ECO:0000313" key="17">
    <source>
        <dbReference type="EMBL" id="QNN46698.1"/>
    </source>
</evidence>
<dbReference type="InterPro" id="IPR013556">
    <property type="entry name" value="Flag_M-ring_C"/>
</dbReference>
<evidence type="ECO:0000256" key="14">
    <source>
        <dbReference type="SAM" id="Phobius"/>
    </source>
</evidence>
<evidence type="ECO:0000256" key="13">
    <source>
        <dbReference type="SAM" id="MobiDB-lite"/>
    </source>
</evidence>
<evidence type="ECO:0000256" key="7">
    <source>
        <dbReference type="ARBA" id="ARBA00022692"/>
    </source>
</evidence>
<evidence type="ECO:0000256" key="5">
    <source>
        <dbReference type="ARBA" id="ARBA00017949"/>
    </source>
</evidence>
<keyword evidence="9 14" id="KW-0472">Membrane</keyword>
<dbReference type="Gene3D" id="3.30.300.30">
    <property type="match status" value="1"/>
</dbReference>
<feature type="domain" description="Flagellar M-ring N-terminal" evidence="15">
    <location>
        <begin position="49"/>
        <end position="223"/>
    </location>
</feature>
<protein>
    <recommendedName>
        <fullName evidence="5 12">Flagellar M-ring protein</fullName>
    </recommendedName>
</protein>
<keyword evidence="10 12" id="KW-0975">Bacterial flagellum</keyword>
<evidence type="ECO:0000259" key="15">
    <source>
        <dbReference type="Pfam" id="PF01514"/>
    </source>
</evidence>
<dbReference type="Pfam" id="PF01514">
    <property type="entry name" value="YscJ_FliF"/>
    <property type="match status" value="1"/>
</dbReference>
<evidence type="ECO:0000256" key="10">
    <source>
        <dbReference type="ARBA" id="ARBA00023143"/>
    </source>
</evidence>
<feature type="domain" description="Flagellar M-ring C-terminal" evidence="16">
    <location>
        <begin position="256"/>
        <end position="439"/>
    </location>
</feature>
<keyword evidence="17" id="KW-0969">Cilium</keyword>
<keyword evidence="7 14" id="KW-0812">Transmembrane</keyword>
<keyword evidence="17" id="KW-0282">Flagellum</keyword>
<evidence type="ECO:0000259" key="16">
    <source>
        <dbReference type="Pfam" id="PF08345"/>
    </source>
</evidence>
<evidence type="ECO:0000256" key="2">
    <source>
        <dbReference type="ARBA" id="ARBA00004117"/>
    </source>
</evidence>
<dbReference type="GO" id="GO:0003774">
    <property type="term" value="F:cytoskeletal motor activity"/>
    <property type="evidence" value="ECO:0007669"/>
    <property type="project" value="InterPro"/>
</dbReference>
<dbReference type="NCBIfam" id="TIGR00206">
    <property type="entry name" value="fliF"/>
    <property type="match status" value="1"/>
</dbReference>
<proteinExistence type="inferred from homology"/>
<dbReference type="InterPro" id="IPR045851">
    <property type="entry name" value="AMP-bd_C_sf"/>
</dbReference>
<gene>
    <name evidence="17" type="primary">fliF</name>
    <name evidence="17" type="ORF">H9L17_00440</name>
</gene>
<dbReference type="PRINTS" id="PR01009">
    <property type="entry name" value="FLGMRINGFLIF"/>
</dbReference>
<comment type="subunit">
    <text evidence="11">The basal body constitutes a major portion of the flagellar organelle and consists of four rings (L,P,S, and M) mounted on a central rod. The M ring is integral to the inner membrane of the cell and may be connected to the flagellar rod via the S ring. The S (supramembrane ring) lies just distal to the M ring. The L and P rings lie in the outer membrane and the periplasmic space, respectively.</text>
</comment>
<name>A0A7G9QTM3_9GAMM</name>
<feature type="region of interest" description="Disordered" evidence="13">
    <location>
        <begin position="300"/>
        <end position="358"/>
    </location>
</feature>
<dbReference type="GO" id="GO:0071973">
    <property type="term" value="P:bacterial-type flagellum-dependent cell motility"/>
    <property type="evidence" value="ECO:0007669"/>
    <property type="project" value="InterPro"/>
</dbReference>
<evidence type="ECO:0000313" key="18">
    <source>
        <dbReference type="Proteomes" id="UP000515977"/>
    </source>
</evidence>
<keyword evidence="8 14" id="KW-1133">Transmembrane helix</keyword>
<evidence type="ECO:0000256" key="4">
    <source>
        <dbReference type="ARBA" id="ARBA00007971"/>
    </source>
</evidence>
<dbReference type="InterPro" id="IPR006182">
    <property type="entry name" value="FliF_N_dom"/>
</dbReference>
<feature type="transmembrane region" description="Helical" evidence="14">
    <location>
        <begin position="28"/>
        <end position="47"/>
    </location>
</feature>
<comment type="subcellular location">
    <subcellularLocation>
        <location evidence="2 12">Bacterial flagellum basal body</location>
    </subcellularLocation>
    <subcellularLocation>
        <location evidence="3">Cell membrane</location>
        <topology evidence="3">Multi-pass membrane protein</topology>
    </subcellularLocation>
</comment>